<reference evidence="3 4" key="1">
    <citation type="submission" date="2024-06" db="EMBL/GenBank/DDBJ databases">
        <title>Flavobacterium spp. isolated from glacier.</title>
        <authorList>
            <person name="Han D."/>
        </authorList>
    </citation>
    <scope>NUCLEOTIDE SEQUENCE [LARGE SCALE GENOMIC DNA]</scope>
    <source>
        <strain evidence="3 4">LB3P45</strain>
    </source>
</reference>
<comment type="caution">
    <text evidence="3">The sequence shown here is derived from an EMBL/GenBank/DDBJ whole genome shotgun (WGS) entry which is preliminary data.</text>
</comment>
<comment type="similarity">
    <text evidence="1">Belongs to the AHA1 family.</text>
</comment>
<dbReference type="CDD" id="cd07814">
    <property type="entry name" value="SRPBCC_CalC_Aha1-like"/>
    <property type="match status" value="1"/>
</dbReference>
<dbReference type="InterPro" id="IPR023393">
    <property type="entry name" value="START-like_dom_sf"/>
</dbReference>
<dbReference type="EMBL" id="JBHZQA010000003">
    <property type="protein sequence ID" value="MFE3847689.1"/>
    <property type="molecule type" value="Genomic_DNA"/>
</dbReference>
<organism evidence="3 4">
    <name type="scientific">Flavobacterium fructosi</name>
    <dbReference type="NCBI Taxonomy" id="3230416"/>
    <lineage>
        <taxon>Bacteria</taxon>
        <taxon>Pseudomonadati</taxon>
        <taxon>Bacteroidota</taxon>
        <taxon>Flavobacteriia</taxon>
        <taxon>Flavobacteriales</taxon>
        <taxon>Flavobacteriaceae</taxon>
        <taxon>Flavobacterium</taxon>
    </lineage>
</organism>
<dbReference type="Pfam" id="PF08327">
    <property type="entry name" value="AHSA1"/>
    <property type="match status" value="1"/>
</dbReference>
<name>A0ABW6HKY6_9FLAO</name>
<dbReference type="InterPro" id="IPR013538">
    <property type="entry name" value="ASHA1/2-like_C"/>
</dbReference>
<evidence type="ECO:0000313" key="3">
    <source>
        <dbReference type="EMBL" id="MFE3847689.1"/>
    </source>
</evidence>
<evidence type="ECO:0000256" key="1">
    <source>
        <dbReference type="ARBA" id="ARBA00006817"/>
    </source>
</evidence>
<proteinExistence type="inferred from homology"/>
<dbReference type="Proteomes" id="UP001600039">
    <property type="component" value="Unassembled WGS sequence"/>
</dbReference>
<evidence type="ECO:0000259" key="2">
    <source>
        <dbReference type="Pfam" id="PF08327"/>
    </source>
</evidence>
<sequence length="178" mass="20770">MGYKQISNRNEMENSNKTLVIKDLKEKSVLVSREFNAPLEKVWRAYTERELLEQWWAPQPWKAQTKTMDFSVGGYWLYAMVSPENEKHWGRMDYTAITPHKSFMIKDVFCDDDGNINSSLPVSKGTIVFTKTDTSTLVEFKMIYSTEKEIETIIEMGFEQGITACLDQLEKLFQENKI</sequence>
<keyword evidence="4" id="KW-1185">Reference proteome</keyword>
<dbReference type="RefSeq" id="WP_379857494.1">
    <property type="nucleotide sequence ID" value="NZ_JBHZQA010000003.1"/>
</dbReference>
<dbReference type="Gene3D" id="3.30.530.20">
    <property type="match status" value="1"/>
</dbReference>
<evidence type="ECO:0000313" key="4">
    <source>
        <dbReference type="Proteomes" id="UP001600039"/>
    </source>
</evidence>
<gene>
    <name evidence="3" type="ORF">ACFX5D_06885</name>
</gene>
<accession>A0ABW6HKY6</accession>
<dbReference type="SUPFAM" id="SSF55961">
    <property type="entry name" value="Bet v1-like"/>
    <property type="match status" value="1"/>
</dbReference>
<feature type="domain" description="Activator of Hsp90 ATPase homologue 1/2-like C-terminal" evidence="2">
    <location>
        <begin position="36"/>
        <end position="173"/>
    </location>
</feature>
<protein>
    <submittedName>
        <fullName evidence="3">SRPBCC domain-containing protein</fullName>
    </submittedName>
</protein>